<reference evidence="2 3" key="1">
    <citation type="journal article" date="2021" name="Nat. Commun.">
        <title>Genetic determinants of endophytism in the Arabidopsis root mycobiome.</title>
        <authorList>
            <person name="Mesny F."/>
            <person name="Miyauchi S."/>
            <person name="Thiergart T."/>
            <person name="Pickel B."/>
            <person name="Atanasova L."/>
            <person name="Karlsson M."/>
            <person name="Huettel B."/>
            <person name="Barry K.W."/>
            <person name="Haridas S."/>
            <person name="Chen C."/>
            <person name="Bauer D."/>
            <person name="Andreopoulos W."/>
            <person name="Pangilinan J."/>
            <person name="LaButti K."/>
            <person name="Riley R."/>
            <person name="Lipzen A."/>
            <person name="Clum A."/>
            <person name="Drula E."/>
            <person name="Henrissat B."/>
            <person name="Kohler A."/>
            <person name="Grigoriev I.V."/>
            <person name="Martin F.M."/>
            <person name="Hacquard S."/>
        </authorList>
    </citation>
    <scope>NUCLEOTIDE SEQUENCE [LARGE SCALE GENOMIC DNA]</scope>
    <source>
        <strain evidence="2 3">MPI-CAGE-CH-0241</strain>
    </source>
</reference>
<protein>
    <recommendedName>
        <fullName evidence="4">Protein kinase domain-containing protein</fullName>
    </recommendedName>
</protein>
<name>A0A9P9APP2_9HYPO</name>
<dbReference type="SUPFAM" id="SSF56112">
    <property type="entry name" value="Protein kinase-like (PK-like)"/>
    <property type="match status" value="1"/>
</dbReference>
<dbReference type="EMBL" id="JAGPYM010000019">
    <property type="protein sequence ID" value="KAH6884901.1"/>
    <property type="molecule type" value="Genomic_DNA"/>
</dbReference>
<evidence type="ECO:0008006" key="4">
    <source>
        <dbReference type="Google" id="ProtNLM"/>
    </source>
</evidence>
<proteinExistence type="predicted"/>
<evidence type="ECO:0000313" key="3">
    <source>
        <dbReference type="Proteomes" id="UP000777438"/>
    </source>
</evidence>
<dbReference type="Gene3D" id="1.10.510.10">
    <property type="entry name" value="Transferase(Phosphotransferase) domain 1"/>
    <property type="match status" value="1"/>
</dbReference>
<evidence type="ECO:0000313" key="2">
    <source>
        <dbReference type="EMBL" id="KAH6884901.1"/>
    </source>
</evidence>
<organism evidence="2 3">
    <name type="scientific">Thelonectria olida</name>
    <dbReference type="NCBI Taxonomy" id="1576542"/>
    <lineage>
        <taxon>Eukaryota</taxon>
        <taxon>Fungi</taxon>
        <taxon>Dikarya</taxon>
        <taxon>Ascomycota</taxon>
        <taxon>Pezizomycotina</taxon>
        <taxon>Sordariomycetes</taxon>
        <taxon>Hypocreomycetidae</taxon>
        <taxon>Hypocreales</taxon>
        <taxon>Nectriaceae</taxon>
        <taxon>Thelonectria</taxon>
    </lineage>
</organism>
<dbReference type="AlphaFoldDB" id="A0A9P9APP2"/>
<keyword evidence="3" id="KW-1185">Reference proteome</keyword>
<dbReference type="OrthoDB" id="5134445at2759"/>
<evidence type="ECO:0000256" key="1">
    <source>
        <dbReference type="SAM" id="MobiDB-lite"/>
    </source>
</evidence>
<dbReference type="InterPro" id="IPR011009">
    <property type="entry name" value="Kinase-like_dom_sf"/>
</dbReference>
<gene>
    <name evidence="2" type="ORF">B0T10DRAFT_517592</name>
</gene>
<accession>A0A9P9APP2</accession>
<dbReference type="Proteomes" id="UP000777438">
    <property type="component" value="Unassembled WGS sequence"/>
</dbReference>
<comment type="caution">
    <text evidence="2">The sequence shown here is derived from an EMBL/GenBank/DDBJ whole genome shotgun (WGS) entry which is preliminary data.</text>
</comment>
<sequence>MAFIVETFDITMSPVMKVTIEDKSGSNHRAVLKLYDRRFGCDLRDVLGKHARLTSEDEAIFQSFVERGEIGPFLQELEEQQRTELFPPRPHYQLDDPSEGPSEDPSKGQARYEAALWQACGELYDCETKAYARLKDVQGSSIPRLYAHVRLVRFPADVPQDLLQDPQTARYFEIKGILLQLIPGYNLRNIHTSPLGPSDTNMWSTIVQSAVDAAHDINKRGVIMEDCQPRNVMVDQHSHSPFLIDLAQCTFKDDLIELWGTENEEEEEEAEGWPPEVKYWDLVRSRGNHCAIGAVMTKRLENDRGIKLNIQYPNCDKLVEDALEGKQVV</sequence>
<feature type="region of interest" description="Disordered" evidence="1">
    <location>
        <begin position="87"/>
        <end position="108"/>
    </location>
</feature>